<dbReference type="STRING" id="200361.A0A452XUU6"/>
<evidence type="ECO:0000313" key="2">
    <source>
        <dbReference type="Proteomes" id="UP000015105"/>
    </source>
</evidence>
<organism evidence="1 2">
    <name type="scientific">Aegilops tauschii subsp. strangulata</name>
    <name type="common">Goatgrass</name>
    <dbReference type="NCBI Taxonomy" id="200361"/>
    <lineage>
        <taxon>Eukaryota</taxon>
        <taxon>Viridiplantae</taxon>
        <taxon>Streptophyta</taxon>
        <taxon>Embryophyta</taxon>
        <taxon>Tracheophyta</taxon>
        <taxon>Spermatophyta</taxon>
        <taxon>Magnoliopsida</taxon>
        <taxon>Liliopsida</taxon>
        <taxon>Poales</taxon>
        <taxon>Poaceae</taxon>
        <taxon>BOP clade</taxon>
        <taxon>Pooideae</taxon>
        <taxon>Triticodae</taxon>
        <taxon>Triticeae</taxon>
        <taxon>Triticinae</taxon>
        <taxon>Aegilops</taxon>
    </lineage>
</organism>
<dbReference type="Gramene" id="AET1Gv20175600.1">
    <property type="protein sequence ID" value="AET1Gv20175600.1"/>
    <property type="gene ID" value="AET1Gv20175600"/>
</dbReference>
<name>A0A452XUU6_AEGTS</name>
<reference evidence="2" key="1">
    <citation type="journal article" date="2014" name="Science">
        <title>Ancient hybridizations among the ancestral genomes of bread wheat.</title>
        <authorList>
            <consortium name="International Wheat Genome Sequencing Consortium,"/>
            <person name="Marcussen T."/>
            <person name="Sandve S.R."/>
            <person name="Heier L."/>
            <person name="Spannagl M."/>
            <person name="Pfeifer M."/>
            <person name="Jakobsen K.S."/>
            <person name="Wulff B.B."/>
            <person name="Steuernagel B."/>
            <person name="Mayer K.F."/>
            <person name="Olsen O.A."/>
        </authorList>
    </citation>
    <scope>NUCLEOTIDE SEQUENCE [LARGE SCALE GENOMIC DNA]</scope>
    <source>
        <strain evidence="2">cv. AL8/78</strain>
    </source>
</reference>
<dbReference type="EnsemblPlants" id="AET1Gv20175600.1">
    <property type="protein sequence ID" value="AET1Gv20175600.1"/>
    <property type="gene ID" value="AET1Gv20175600"/>
</dbReference>
<dbReference type="Proteomes" id="UP000015105">
    <property type="component" value="Chromosome 1D"/>
</dbReference>
<accession>A0A452XUU6</accession>
<proteinExistence type="predicted"/>
<reference evidence="1" key="4">
    <citation type="submission" date="2019-03" db="UniProtKB">
        <authorList>
            <consortium name="EnsemblPlants"/>
        </authorList>
    </citation>
    <scope>IDENTIFICATION</scope>
</reference>
<protein>
    <submittedName>
        <fullName evidence="1">Uncharacterized protein</fullName>
    </submittedName>
</protein>
<reference evidence="1" key="5">
    <citation type="journal article" date="2021" name="G3 (Bethesda)">
        <title>Aegilops tauschii genome assembly Aet v5.0 features greater sequence contiguity and improved annotation.</title>
        <authorList>
            <person name="Wang L."/>
            <person name="Zhu T."/>
            <person name="Rodriguez J.C."/>
            <person name="Deal K.R."/>
            <person name="Dubcovsky J."/>
            <person name="McGuire P.E."/>
            <person name="Lux T."/>
            <person name="Spannagl M."/>
            <person name="Mayer K.F.X."/>
            <person name="Baldrich P."/>
            <person name="Meyers B.C."/>
            <person name="Huo N."/>
            <person name="Gu Y.Q."/>
            <person name="Zhou H."/>
            <person name="Devos K.M."/>
            <person name="Bennetzen J.L."/>
            <person name="Unver T."/>
            <person name="Budak H."/>
            <person name="Gulick P.J."/>
            <person name="Galiba G."/>
            <person name="Kalapos B."/>
            <person name="Nelson D.R."/>
            <person name="Li P."/>
            <person name="You F.M."/>
            <person name="Luo M.C."/>
            <person name="Dvorak J."/>
        </authorList>
    </citation>
    <scope>NUCLEOTIDE SEQUENCE [LARGE SCALE GENOMIC DNA]</scope>
    <source>
        <strain evidence="1">cv. AL8/78</strain>
    </source>
</reference>
<evidence type="ECO:0000313" key="1">
    <source>
        <dbReference type="EnsemblPlants" id="AET1Gv20175600.1"/>
    </source>
</evidence>
<reference evidence="1" key="3">
    <citation type="journal article" date="2017" name="Nature">
        <title>Genome sequence of the progenitor of the wheat D genome Aegilops tauschii.</title>
        <authorList>
            <person name="Luo M.C."/>
            <person name="Gu Y.Q."/>
            <person name="Puiu D."/>
            <person name="Wang H."/>
            <person name="Twardziok S.O."/>
            <person name="Deal K.R."/>
            <person name="Huo N."/>
            <person name="Zhu T."/>
            <person name="Wang L."/>
            <person name="Wang Y."/>
            <person name="McGuire P.E."/>
            <person name="Liu S."/>
            <person name="Long H."/>
            <person name="Ramasamy R.K."/>
            <person name="Rodriguez J.C."/>
            <person name="Van S.L."/>
            <person name="Yuan L."/>
            <person name="Wang Z."/>
            <person name="Xia Z."/>
            <person name="Xiao L."/>
            <person name="Anderson O.D."/>
            <person name="Ouyang S."/>
            <person name="Liang Y."/>
            <person name="Zimin A.V."/>
            <person name="Pertea G."/>
            <person name="Qi P."/>
            <person name="Bennetzen J.L."/>
            <person name="Dai X."/>
            <person name="Dawson M.W."/>
            <person name="Muller H.G."/>
            <person name="Kugler K."/>
            <person name="Rivarola-Duarte L."/>
            <person name="Spannagl M."/>
            <person name="Mayer K.F.X."/>
            <person name="Lu F.H."/>
            <person name="Bevan M.W."/>
            <person name="Leroy P."/>
            <person name="Li P."/>
            <person name="You F.M."/>
            <person name="Sun Q."/>
            <person name="Liu Z."/>
            <person name="Lyons E."/>
            <person name="Wicker T."/>
            <person name="Salzberg S.L."/>
            <person name="Devos K.M."/>
            <person name="Dvorak J."/>
        </authorList>
    </citation>
    <scope>NUCLEOTIDE SEQUENCE [LARGE SCALE GENOMIC DNA]</scope>
    <source>
        <strain evidence="1">cv. AL8/78</strain>
    </source>
</reference>
<sequence length="112" mass="12968">RDERGDSMLPHDGLEGVHGVWVMMEGVPSSWRRVHEALVEDISVWYFLSLHNHETPVDFAGASDEFIVVDKGKRLLRYDLDSGHKVPLFSLYRDAGRLGALYRRYQAFAFFR</sequence>
<dbReference type="AlphaFoldDB" id="A0A452XUU6"/>
<keyword evidence="2" id="KW-1185">Reference proteome</keyword>
<reference evidence="2" key="2">
    <citation type="journal article" date="2017" name="Nat. Plants">
        <title>The Aegilops tauschii genome reveals multiple impacts of transposons.</title>
        <authorList>
            <person name="Zhao G."/>
            <person name="Zou C."/>
            <person name="Li K."/>
            <person name="Wang K."/>
            <person name="Li T."/>
            <person name="Gao L."/>
            <person name="Zhang X."/>
            <person name="Wang H."/>
            <person name="Yang Z."/>
            <person name="Liu X."/>
            <person name="Jiang W."/>
            <person name="Mao L."/>
            <person name="Kong X."/>
            <person name="Jiao Y."/>
            <person name="Jia J."/>
        </authorList>
    </citation>
    <scope>NUCLEOTIDE SEQUENCE [LARGE SCALE GENOMIC DNA]</scope>
    <source>
        <strain evidence="2">cv. AL8/78</strain>
    </source>
</reference>